<dbReference type="InterPro" id="IPR008866">
    <property type="entry name" value="Phage_lambda_GpA-like"/>
</dbReference>
<proteinExistence type="inferred from homology"/>
<dbReference type="KEGG" id="tsa:AciPR4_3106"/>
<evidence type="ECO:0000259" key="2">
    <source>
        <dbReference type="Pfam" id="PF05876"/>
    </source>
</evidence>
<dbReference type="eggNOG" id="COG5525">
    <property type="taxonomic scope" value="Bacteria"/>
</dbReference>
<dbReference type="HOGENOM" id="CLU_023850_4_1_0"/>
<dbReference type="OrthoDB" id="5181253at2"/>
<dbReference type="Pfam" id="PF20454">
    <property type="entry name" value="GpA_nuclease"/>
    <property type="match status" value="1"/>
</dbReference>
<dbReference type="Gene3D" id="3.40.50.300">
    <property type="entry name" value="P-loop containing nucleotide triphosphate hydrolases"/>
    <property type="match status" value="1"/>
</dbReference>
<dbReference type="AlphaFoldDB" id="E8V6R2"/>
<dbReference type="STRING" id="401053.AciPR4_3106"/>
<dbReference type="InterPro" id="IPR027417">
    <property type="entry name" value="P-loop_NTPase"/>
</dbReference>
<feature type="region of interest" description="Disordered" evidence="1">
    <location>
        <begin position="621"/>
        <end position="660"/>
    </location>
</feature>
<sequence>MSPYATSLEGIERLRVAFTKGHALLAPPPPLTLSQWADLYAYVPPEAGAFPGKFYTGSAEYQRGIQDAITDPTIETIVMQMCSQSGKTQIQMNTLGFFSHYQPSPILFVQATEGEAEKFSKNRIAKMIRSTPVLRKLFPSPRARDSGNTLLNKEFPGGVLILAGANAPAGLASMPIRILEMDEVDRYPESAGTEGDPVDLARRRTSTFWNKKEILASTPGIKNLSRIEKAEEESDRRRYFVPCPHCGTFQDLRWRRLQYTIDGGTGRIIDVFYACEFGCEIRERSKHEMIRKGEWRATAESRDGKTAGFHLNALYPPWLKWTDLVSEWLTAKTSLERKKTFINTRLAETWEIRGKGADLHELEKRKSELEFAEELPAGVLFITAGVDVQDDRLECTRFGWGMDEERWVIDHEIFRGDPSLPETITGEDGKKIRNVDSPWAHLEAHLRTSLSHTLGVTMTVACALIDSGGHHTARVYEFTKKNAARRWHAIVGRAGIGKPLVSRGSEQGPSHAMLYTVGTDTAKEDIFTSFQVKEEGVAYCHFSKGLAPEYFRQVTSEQLVKVTRDYVTKLEWKKKGERNEALDCFVYGRAAVAVLQPKYKSIQQRLTERVEKLKEKRMKEVALPEEKLPDPPPEPEVQKVSTARVPKRRKRGYVNAHKHW</sequence>
<dbReference type="InterPro" id="IPR046454">
    <property type="entry name" value="GpA_endonuclease"/>
</dbReference>
<feature type="domain" description="Phage terminase large subunit GpA ATPase" evidence="2">
    <location>
        <begin position="49"/>
        <end position="295"/>
    </location>
</feature>
<dbReference type="GO" id="GO:0005524">
    <property type="term" value="F:ATP binding"/>
    <property type="evidence" value="ECO:0007669"/>
    <property type="project" value="InterPro"/>
</dbReference>
<organism evidence="4 5">
    <name type="scientific">Terriglobus saanensis (strain ATCC BAA-1853 / DSM 23119 / SP1PR4)</name>
    <dbReference type="NCBI Taxonomy" id="401053"/>
    <lineage>
        <taxon>Bacteria</taxon>
        <taxon>Pseudomonadati</taxon>
        <taxon>Acidobacteriota</taxon>
        <taxon>Terriglobia</taxon>
        <taxon>Terriglobales</taxon>
        <taxon>Acidobacteriaceae</taxon>
        <taxon>Terriglobus</taxon>
    </lineage>
</organism>
<dbReference type="GO" id="GO:0004519">
    <property type="term" value="F:endonuclease activity"/>
    <property type="evidence" value="ECO:0007669"/>
    <property type="project" value="InterPro"/>
</dbReference>
<dbReference type="Proteomes" id="UP000006844">
    <property type="component" value="Chromosome"/>
</dbReference>
<accession>E8V6R2</accession>
<dbReference type="RefSeq" id="WP_013569595.1">
    <property type="nucleotide sequence ID" value="NC_014963.1"/>
</dbReference>
<evidence type="ECO:0000256" key="1">
    <source>
        <dbReference type="SAM" id="MobiDB-lite"/>
    </source>
</evidence>
<evidence type="ECO:0000313" key="5">
    <source>
        <dbReference type="Proteomes" id="UP000006844"/>
    </source>
</evidence>
<reference evidence="4 5" key="1">
    <citation type="journal article" date="2012" name="Stand. Genomic Sci.">
        <title>Complete genome sequence of Terriglobus saanensis type strain SP1PR4(T), an Acidobacteria from tundra soil.</title>
        <authorList>
            <person name="Rawat S.R."/>
            <person name="Mannisto M.K."/>
            <person name="Starovoytov V."/>
            <person name="Goodwin L."/>
            <person name="Nolan M."/>
            <person name="Hauser L."/>
            <person name="Land M."/>
            <person name="Davenport K.W."/>
            <person name="Woyke T."/>
            <person name="Haggblom M.M."/>
        </authorList>
    </citation>
    <scope>NUCLEOTIDE SEQUENCE</scope>
    <source>
        <strain evidence="5">ATCC BAA-1853 / DSM 23119 / SP1PR4</strain>
    </source>
</reference>
<dbReference type="Pfam" id="PF05876">
    <property type="entry name" value="GpA_ATPase"/>
    <property type="match status" value="1"/>
</dbReference>
<dbReference type="EMBL" id="CP002467">
    <property type="protein sequence ID" value="ADV83864.1"/>
    <property type="molecule type" value="Genomic_DNA"/>
</dbReference>
<keyword evidence="5" id="KW-1185">Reference proteome</keyword>
<evidence type="ECO:0000259" key="3">
    <source>
        <dbReference type="Pfam" id="PF20454"/>
    </source>
</evidence>
<protein>
    <submittedName>
        <fullName evidence="4">Terminase GpA</fullName>
    </submittedName>
</protein>
<dbReference type="PANTHER" id="PTHR34413:SF2">
    <property type="entry name" value="PROPHAGE TAIL FIBER ASSEMBLY PROTEIN HOMOLOG TFAE-RELATED"/>
    <property type="match status" value="1"/>
</dbReference>
<dbReference type="GO" id="GO:0016887">
    <property type="term" value="F:ATP hydrolysis activity"/>
    <property type="evidence" value="ECO:0007669"/>
    <property type="project" value="InterPro"/>
</dbReference>
<dbReference type="InterPro" id="IPR051220">
    <property type="entry name" value="TFA_Chaperone"/>
</dbReference>
<feature type="domain" description="Terminase large subunit GpA endonuclease" evidence="3">
    <location>
        <begin position="306"/>
        <end position="598"/>
    </location>
</feature>
<gene>
    <name evidence="4" type="ordered locus">AciPR4_3106</name>
</gene>
<feature type="compositionally biased region" description="Basic residues" evidence="1">
    <location>
        <begin position="645"/>
        <end position="660"/>
    </location>
</feature>
<name>E8V6R2_TERSS</name>
<dbReference type="HAMAP" id="MF_04144">
    <property type="entry name" value="TERL_LAMBDA"/>
    <property type="match status" value="1"/>
</dbReference>
<dbReference type="PANTHER" id="PTHR34413">
    <property type="entry name" value="PROPHAGE TAIL FIBER ASSEMBLY PROTEIN HOMOLOG TFAE-RELATED-RELATED"/>
    <property type="match status" value="1"/>
</dbReference>
<dbReference type="InterPro" id="IPR046453">
    <property type="entry name" value="GpA_ATPase"/>
</dbReference>
<evidence type="ECO:0000313" key="4">
    <source>
        <dbReference type="EMBL" id="ADV83864.1"/>
    </source>
</evidence>